<reference evidence="12" key="2">
    <citation type="submission" date="2015-08" db="EMBL/GenBank/DDBJ databases">
        <authorList>
            <person name="Babu N.S."/>
            <person name="Beckwith C.J."/>
            <person name="Beseler K.G."/>
            <person name="Brison A."/>
            <person name="Carone J.V."/>
            <person name="Caskin T.P."/>
            <person name="Diamond M."/>
            <person name="Durham M.E."/>
            <person name="Foxe J.M."/>
            <person name="Go M."/>
            <person name="Henderson B.A."/>
            <person name="Jones I.B."/>
            <person name="McGettigan J.A."/>
            <person name="Micheletti S.J."/>
            <person name="Nasrallah M.E."/>
            <person name="Ortiz D."/>
            <person name="Piller C.R."/>
            <person name="Privatt S.R."/>
            <person name="Schneider S.L."/>
            <person name="Sharp S."/>
            <person name="Smith T.C."/>
            <person name="Stanton J.D."/>
            <person name="Ullery H.E."/>
            <person name="Wilson R.J."/>
            <person name="Serrano M.G."/>
            <person name="Buck G."/>
            <person name="Lee V."/>
            <person name="Wang Y."/>
            <person name="Carvalho R."/>
            <person name="Voegtly L."/>
            <person name="Shi R."/>
            <person name="Duckworth R."/>
            <person name="Johnson A."/>
            <person name="Loviza R."/>
            <person name="Walstead R."/>
            <person name="Shah Z."/>
            <person name="Kiflezghi M."/>
            <person name="Wade K."/>
            <person name="Ball S.L."/>
            <person name="Bradley K.W."/>
            <person name="Asai D.J."/>
            <person name="Bowman C.A."/>
            <person name="Russell D.A."/>
            <person name="Pope W.H."/>
            <person name="Jacobs-Sera D."/>
            <person name="Hendrix R.W."/>
            <person name="Hatfull G.F."/>
        </authorList>
    </citation>
    <scope>NUCLEOTIDE SEQUENCE [LARGE SCALE GENOMIC DNA]</scope>
</reference>
<evidence type="ECO:0000256" key="7">
    <source>
        <dbReference type="ARBA" id="ARBA00022839"/>
    </source>
</evidence>
<reference evidence="13 14" key="3">
    <citation type="submission" date="2017-10" db="EMBL/GenBank/DDBJ databases">
        <title>Consistent, comparative and evidence-based genome annotation and re-annotation for the closely-related species, Cryptosporidium parvum, C. hominis and C. tyzzeri.</title>
        <authorList>
            <person name="Baptista R.P."/>
            <person name="Li Y."/>
            <person name="Sateriale A."/>
            <person name="Striepen B."/>
            <person name="Kissinger J.C."/>
        </authorList>
    </citation>
    <scope>NUCLEOTIDE SEQUENCE [LARGE SCALE GENOMIC DNA]</scope>
    <source>
        <strain evidence="13">30976</strain>
    </source>
</reference>
<dbReference type="InterPro" id="IPR012337">
    <property type="entry name" value="RNaseH-like_sf"/>
</dbReference>
<evidence type="ECO:0000256" key="5">
    <source>
        <dbReference type="ARBA" id="ARBA00022722"/>
    </source>
</evidence>
<evidence type="ECO:0000313" key="13">
    <source>
        <dbReference type="EMBL" id="PPS94828.1"/>
    </source>
</evidence>
<name>A0A0S4TJJ4_CRYHO</name>
<dbReference type="GO" id="GO:0005634">
    <property type="term" value="C:nucleus"/>
    <property type="evidence" value="ECO:0007669"/>
    <property type="project" value="UniProtKB-SubCell"/>
</dbReference>
<dbReference type="OrthoDB" id="8191639at2759"/>
<evidence type="ECO:0000256" key="6">
    <source>
        <dbReference type="ARBA" id="ARBA00022801"/>
    </source>
</evidence>
<dbReference type="PANTHER" id="PTHR12801">
    <property type="entry name" value="RNA EXONUCLEASE REXO1 / RECO3 FAMILY MEMBER-RELATED"/>
    <property type="match status" value="1"/>
</dbReference>
<comment type="similarity">
    <text evidence="2">Belongs to the REXO4 family.</text>
</comment>
<keyword evidence="4" id="KW-0698">rRNA processing</keyword>
<protein>
    <recommendedName>
        <fullName evidence="3">RNA exonuclease 4</fullName>
    </recommendedName>
</protein>
<evidence type="ECO:0000256" key="8">
    <source>
        <dbReference type="ARBA" id="ARBA00023242"/>
    </source>
</evidence>
<evidence type="ECO:0000259" key="11">
    <source>
        <dbReference type="SMART" id="SM00479"/>
    </source>
</evidence>
<sequence length="250" mass="28767">MSKKTLPRAISIDCEMVGCGENGHISVLGRIAVVDDKLKLLMDAFVKPSMRVTNFRTKWSGLTWDKLKYGESFESIQKKFLQIVEHYRKESTSGLVFVGHDISNDFQVLKWTPPESEIRDTCTYFPLRKLLIKSLLEKGEITHHQKEGFLRQKPSLRSLSKHVLNLNIQQGSHCPWEDAKSTMMLYLMVRDRWEALVYNRNSITNSPTTIALNNEQNEDLGEAVIPLNKKKKNKKKKDIKKGKHVTINGK</sequence>
<keyword evidence="6" id="KW-0378">Hydrolase</keyword>
<accession>A0A0S4TJJ4</accession>
<dbReference type="Pfam" id="PF00929">
    <property type="entry name" value="RNase_T"/>
    <property type="match status" value="1"/>
</dbReference>
<dbReference type="GO" id="GO:0008408">
    <property type="term" value="F:3'-5' exonuclease activity"/>
    <property type="evidence" value="ECO:0007669"/>
    <property type="project" value="InterPro"/>
</dbReference>
<evidence type="ECO:0000256" key="9">
    <source>
        <dbReference type="ARBA" id="ARBA00025599"/>
    </source>
</evidence>
<dbReference type="GO" id="GO:0006364">
    <property type="term" value="P:rRNA processing"/>
    <property type="evidence" value="ECO:0007669"/>
    <property type="project" value="UniProtKB-KW"/>
</dbReference>
<dbReference type="InterPro" id="IPR037431">
    <property type="entry name" value="REX4_DEDDh_dom"/>
</dbReference>
<comment type="subcellular location">
    <subcellularLocation>
        <location evidence="1">Nucleus</location>
    </subcellularLocation>
</comment>
<keyword evidence="5" id="KW-0540">Nuclease</keyword>
<dbReference type="VEuPathDB" id="CryptoDB:CHUDEA7_1030"/>
<evidence type="ECO:0000256" key="2">
    <source>
        <dbReference type="ARBA" id="ARBA00010489"/>
    </source>
</evidence>
<dbReference type="AlphaFoldDB" id="A0A0S4TJJ4"/>
<dbReference type="SMART" id="SM00479">
    <property type="entry name" value="EXOIII"/>
    <property type="match status" value="1"/>
</dbReference>
<feature type="compositionally biased region" description="Basic residues" evidence="10">
    <location>
        <begin position="229"/>
        <end position="244"/>
    </location>
</feature>
<comment type="function">
    <text evidence="9">Exoribonuclease involved in ribosome biosynthesis. Involved in the processing of ITS1, the internal transcribed spacer localized between the 18S and 5.8S rRNAs.</text>
</comment>
<dbReference type="CDD" id="cd06144">
    <property type="entry name" value="REX4_like"/>
    <property type="match status" value="1"/>
</dbReference>
<reference evidence="13 14" key="1">
    <citation type="submission" date="2014-11" db="EMBL/GenBank/DDBJ databases">
        <title>Comparative genomic analysis of Cryptosporidium hominis reveals occurrence of genetic recombination in virulent subtypes.</title>
        <authorList>
            <person name="Guo Y."/>
            <person name="Tang K."/>
            <person name="Frace M."/>
            <person name="Li N."/>
            <person name="Roellig D.M."/>
            <person name="Sammons S."/>
            <person name="Knipe K."/>
            <person name="Rowe L."/>
            <person name="Feng Y."/>
            <person name="Xiao L."/>
        </authorList>
    </citation>
    <scope>NUCLEOTIDE SEQUENCE [LARGE SCALE GENOMIC DNA]</scope>
    <source>
        <strain evidence="13">30976</strain>
    </source>
</reference>
<dbReference type="InterPro" id="IPR036397">
    <property type="entry name" value="RNaseH_sf"/>
</dbReference>
<keyword evidence="14" id="KW-1185">Reference proteome</keyword>
<proteinExistence type="inferred from homology"/>
<dbReference type="EMBL" id="LN877953">
    <property type="protein sequence ID" value="CUV07081.1"/>
    <property type="molecule type" value="Genomic_DNA"/>
</dbReference>
<dbReference type="Proteomes" id="UP000199752">
    <property type="component" value="Chromosome 7"/>
</dbReference>
<dbReference type="VEuPathDB" id="CryptoDB:GY17_00001892"/>
<dbReference type="VEuPathDB" id="CryptoDB:Chro.70128"/>
<dbReference type="Gene3D" id="3.30.420.10">
    <property type="entry name" value="Ribonuclease H-like superfamily/Ribonuclease H"/>
    <property type="match status" value="1"/>
</dbReference>
<dbReference type="VEuPathDB" id="CryptoDB:ChTU502y2012_407g0510"/>
<dbReference type="EMBL" id="JTAI01000004">
    <property type="protein sequence ID" value="PPS94828.1"/>
    <property type="molecule type" value="Genomic_DNA"/>
</dbReference>
<evidence type="ECO:0000256" key="10">
    <source>
        <dbReference type="SAM" id="MobiDB-lite"/>
    </source>
</evidence>
<dbReference type="PANTHER" id="PTHR12801:SF45">
    <property type="entry name" value="RNA EXONUCLEASE 4"/>
    <property type="match status" value="1"/>
</dbReference>
<dbReference type="InterPro" id="IPR047021">
    <property type="entry name" value="REXO1/3/4-like"/>
</dbReference>
<evidence type="ECO:0000256" key="1">
    <source>
        <dbReference type="ARBA" id="ARBA00004123"/>
    </source>
</evidence>
<dbReference type="SUPFAM" id="SSF53098">
    <property type="entry name" value="Ribonuclease H-like"/>
    <property type="match status" value="1"/>
</dbReference>
<keyword evidence="8" id="KW-0539">Nucleus</keyword>
<keyword evidence="7 13" id="KW-0269">Exonuclease</keyword>
<evidence type="ECO:0000256" key="4">
    <source>
        <dbReference type="ARBA" id="ARBA00022552"/>
    </source>
</evidence>
<feature type="domain" description="Exonuclease" evidence="11">
    <location>
        <begin position="8"/>
        <end position="195"/>
    </location>
</feature>
<dbReference type="Proteomes" id="UP001429100">
    <property type="component" value="Unassembled WGS sequence"/>
</dbReference>
<organism evidence="12">
    <name type="scientific">Cryptosporidium hominis</name>
    <dbReference type="NCBI Taxonomy" id="237895"/>
    <lineage>
        <taxon>Eukaryota</taxon>
        <taxon>Sar</taxon>
        <taxon>Alveolata</taxon>
        <taxon>Apicomplexa</taxon>
        <taxon>Conoidasida</taxon>
        <taxon>Coccidia</taxon>
        <taxon>Eucoccidiorida</taxon>
        <taxon>Eimeriorina</taxon>
        <taxon>Cryptosporidiidae</taxon>
        <taxon>Cryptosporidium</taxon>
    </lineage>
</organism>
<evidence type="ECO:0000313" key="12">
    <source>
        <dbReference type="EMBL" id="CUV07081.1"/>
    </source>
</evidence>
<evidence type="ECO:0000313" key="14">
    <source>
        <dbReference type="Proteomes" id="UP001429100"/>
    </source>
</evidence>
<gene>
    <name evidence="12" type="ORF">CHUDEA7_1030</name>
    <name evidence="13" type="ORF">GY17_00001892</name>
</gene>
<dbReference type="InterPro" id="IPR013520">
    <property type="entry name" value="Ribonucl_H"/>
</dbReference>
<dbReference type="GO" id="GO:0003676">
    <property type="term" value="F:nucleic acid binding"/>
    <property type="evidence" value="ECO:0007669"/>
    <property type="project" value="InterPro"/>
</dbReference>
<evidence type="ECO:0000256" key="3">
    <source>
        <dbReference type="ARBA" id="ARBA00016937"/>
    </source>
</evidence>
<feature type="region of interest" description="Disordered" evidence="10">
    <location>
        <begin position="229"/>
        <end position="250"/>
    </location>
</feature>